<proteinExistence type="predicted"/>
<gene>
    <name evidence="3" type="ORF">CALMAC_LOCUS8129</name>
</gene>
<dbReference type="EMBL" id="CAACVG010007505">
    <property type="protein sequence ID" value="VEN45801.1"/>
    <property type="molecule type" value="Genomic_DNA"/>
</dbReference>
<dbReference type="Proteomes" id="UP000410492">
    <property type="component" value="Unassembled WGS sequence"/>
</dbReference>
<dbReference type="Gene3D" id="1.20.58.120">
    <property type="entry name" value="BAG domain"/>
    <property type="match status" value="1"/>
</dbReference>
<dbReference type="PROSITE" id="PS51035">
    <property type="entry name" value="BAG"/>
    <property type="match status" value="1"/>
</dbReference>
<feature type="region of interest" description="Disordered" evidence="1">
    <location>
        <begin position="71"/>
        <end position="90"/>
    </location>
</feature>
<dbReference type="InterPro" id="IPR003103">
    <property type="entry name" value="BAG_domain"/>
</dbReference>
<feature type="compositionally biased region" description="Basic residues" evidence="1">
    <location>
        <begin position="629"/>
        <end position="642"/>
    </location>
</feature>
<evidence type="ECO:0000256" key="1">
    <source>
        <dbReference type="SAM" id="MobiDB-lite"/>
    </source>
</evidence>
<dbReference type="OrthoDB" id="333905at2759"/>
<organism evidence="3 4">
    <name type="scientific">Callosobruchus maculatus</name>
    <name type="common">Southern cowpea weevil</name>
    <name type="synonym">Pulse bruchid</name>
    <dbReference type="NCBI Taxonomy" id="64391"/>
    <lineage>
        <taxon>Eukaryota</taxon>
        <taxon>Metazoa</taxon>
        <taxon>Ecdysozoa</taxon>
        <taxon>Arthropoda</taxon>
        <taxon>Hexapoda</taxon>
        <taxon>Insecta</taxon>
        <taxon>Pterygota</taxon>
        <taxon>Neoptera</taxon>
        <taxon>Endopterygota</taxon>
        <taxon>Coleoptera</taxon>
        <taxon>Polyphaga</taxon>
        <taxon>Cucujiformia</taxon>
        <taxon>Chrysomeloidea</taxon>
        <taxon>Chrysomelidae</taxon>
        <taxon>Bruchinae</taxon>
        <taxon>Bruchini</taxon>
        <taxon>Callosobruchus</taxon>
    </lineage>
</organism>
<dbReference type="AlphaFoldDB" id="A0A653CCY9"/>
<name>A0A653CCY9_CALMS</name>
<dbReference type="SUPFAM" id="SSF63491">
    <property type="entry name" value="BAG domain"/>
    <property type="match status" value="1"/>
</dbReference>
<feature type="compositionally biased region" description="Polar residues" evidence="1">
    <location>
        <begin position="261"/>
        <end position="282"/>
    </location>
</feature>
<evidence type="ECO:0000259" key="2">
    <source>
        <dbReference type="PROSITE" id="PS51035"/>
    </source>
</evidence>
<protein>
    <recommendedName>
        <fullName evidence="2">BAG domain-containing protein</fullName>
    </recommendedName>
</protein>
<reference evidence="3 4" key="1">
    <citation type="submission" date="2019-01" db="EMBL/GenBank/DDBJ databases">
        <authorList>
            <person name="Sayadi A."/>
        </authorList>
    </citation>
    <scope>NUCLEOTIDE SEQUENCE [LARGE SCALE GENOMIC DNA]</scope>
</reference>
<feature type="region of interest" description="Disordered" evidence="1">
    <location>
        <begin position="297"/>
        <end position="427"/>
    </location>
</feature>
<accession>A0A653CCY9</accession>
<feature type="compositionally biased region" description="Low complexity" evidence="1">
    <location>
        <begin position="148"/>
        <end position="200"/>
    </location>
</feature>
<keyword evidence="4" id="KW-1185">Reference proteome</keyword>
<feature type="compositionally biased region" description="Basic and acidic residues" evidence="1">
    <location>
        <begin position="601"/>
        <end position="628"/>
    </location>
</feature>
<dbReference type="SMART" id="SM00264">
    <property type="entry name" value="BAG"/>
    <property type="match status" value="1"/>
</dbReference>
<sequence length="642" mass="72563">MSSPVVDRVRTIPLVIENGPRLTPMEHEQIGGFPFKRDAADGAAGSGDRDFRSQLDDIAKRHPEFAEHLGKFQHRAPQSAGAADVDPELHRRFERVDPDLHRRFERPFGDRFHHFGFPFDREDFDPEEYAKQFYQQRPQDFYTQKGGSSASQQPHVSHSPPQQPYQSQQPYQQHQQQPYQQPAQPQQQQPYAQPYQSSPPKQNQETQTSPTEPLPPTPIYEREKGNIQQSNSTDLGQQQEPVEDRTQRSASEPPSGKGPRYTSSINIPVNQPNENMSSNQAHSESKERIIPIHIEGRDEPFMPKNVPPTFSSQPHPQPEPMYNQAHFNRHGFGDFPKAEIPIPVQTEPSAKPQHHHQGQQTGGHFPKGGDIPIPVQRDFSPARQQPAAPKAAQQQQAPPQQQQAPPPPQQQQEAQQEQQKPKQQQLGPIEQIQCIQKDVSDLMRQVEVFAGKPKDKQYLYLDEMLTRNMLKLDNIETGGVEGIRNARRECIRCIEKAIGVLESKAAANVEPPKTEETPTATMDVDETSQEPKETQEPMESEAMPTEQQTANVETEAAVENKTNDAGEPMETAQKDQSQAETVPAPSESCEGQENNMAVADAVKKFENKEGETVESENKSEEQKEEKKETKKKGKKKTEKKKE</sequence>
<evidence type="ECO:0000313" key="4">
    <source>
        <dbReference type="Proteomes" id="UP000410492"/>
    </source>
</evidence>
<feature type="region of interest" description="Disordered" evidence="1">
    <location>
        <begin position="127"/>
        <end position="285"/>
    </location>
</feature>
<feature type="compositionally biased region" description="Low complexity" evidence="1">
    <location>
        <begin position="410"/>
        <end position="425"/>
    </location>
</feature>
<evidence type="ECO:0000313" key="3">
    <source>
        <dbReference type="EMBL" id="VEN45801.1"/>
    </source>
</evidence>
<feature type="compositionally biased region" description="Polar residues" evidence="1">
    <location>
        <begin position="226"/>
        <end position="240"/>
    </location>
</feature>
<dbReference type="Pfam" id="PF02179">
    <property type="entry name" value="BAG"/>
    <property type="match status" value="1"/>
</dbReference>
<feature type="compositionally biased region" description="Low complexity" evidence="1">
    <location>
        <begin position="384"/>
        <end position="403"/>
    </location>
</feature>
<feature type="compositionally biased region" description="Polar residues" evidence="1">
    <location>
        <begin position="201"/>
        <end position="211"/>
    </location>
</feature>
<dbReference type="InterPro" id="IPR036533">
    <property type="entry name" value="BAG_dom_sf"/>
</dbReference>
<feature type="domain" description="BAG" evidence="2">
    <location>
        <begin position="428"/>
        <end position="505"/>
    </location>
</feature>
<feature type="region of interest" description="Disordered" evidence="1">
    <location>
        <begin position="507"/>
        <end position="642"/>
    </location>
</feature>
<dbReference type="GO" id="GO:0051087">
    <property type="term" value="F:protein-folding chaperone binding"/>
    <property type="evidence" value="ECO:0007669"/>
    <property type="project" value="InterPro"/>
</dbReference>
<feature type="compositionally biased region" description="Polar residues" evidence="1">
    <location>
        <begin position="133"/>
        <end position="147"/>
    </location>
</feature>